<sequence length="109" mass="12092">MRLLWTLFVSTPSTKKEPSPVSVATCLPLSLPAVPANPFSATTKRSPDFETGKHTRTITFVARCWPSLSNRDRRFFVPAPHEPLHQAKTCVYLPPCVYGGTAYADFIPT</sequence>
<protein>
    <submittedName>
        <fullName evidence="1">Uncharacterized protein</fullName>
    </submittedName>
</protein>
<reference evidence="1" key="1">
    <citation type="journal article" date="2021" name="Sci. Rep.">
        <title>Diploid genomic architecture of Nitzschia inconspicua, an elite biomass production diatom.</title>
        <authorList>
            <person name="Oliver A."/>
            <person name="Podell S."/>
            <person name="Pinowska A."/>
            <person name="Traller J.C."/>
            <person name="Smith S.R."/>
            <person name="McClure R."/>
            <person name="Beliaev A."/>
            <person name="Bohutskyi P."/>
            <person name="Hill E.A."/>
            <person name="Rabines A."/>
            <person name="Zheng H."/>
            <person name="Allen L.Z."/>
            <person name="Kuo A."/>
            <person name="Grigoriev I.V."/>
            <person name="Allen A.E."/>
            <person name="Hazlebeck D."/>
            <person name="Allen E.E."/>
        </authorList>
    </citation>
    <scope>NUCLEOTIDE SEQUENCE</scope>
    <source>
        <strain evidence="1">Hildebrandi</strain>
    </source>
</reference>
<evidence type="ECO:0000313" key="1">
    <source>
        <dbReference type="EMBL" id="KAG7370158.1"/>
    </source>
</evidence>
<reference evidence="1" key="2">
    <citation type="submission" date="2021-04" db="EMBL/GenBank/DDBJ databases">
        <authorList>
            <person name="Podell S."/>
        </authorList>
    </citation>
    <scope>NUCLEOTIDE SEQUENCE</scope>
    <source>
        <strain evidence="1">Hildebrandi</strain>
    </source>
</reference>
<proteinExistence type="predicted"/>
<evidence type="ECO:0000313" key="2">
    <source>
        <dbReference type="Proteomes" id="UP000693970"/>
    </source>
</evidence>
<organism evidence="1 2">
    <name type="scientific">Nitzschia inconspicua</name>
    <dbReference type="NCBI Taxonomy" id="303405"/>
    <lineage>
        <taxon>Eukaryota</taxon>
        <taxon>Sar</taxon>
        <taxon>Stramenopiles</taxon>
        <taxon>Ochrophyta</taxon>
        <taxon>Bacillariophyta</taxon>
        <taxon>Bacillariophyceae</taxon>
        <taxon>Bacillariophycidae</taxon>
        <taxon>Bacillariales</taxon>
        <taxon>Bacillariaceae</taxon>
        <taxon>Nitzschia</taxon>
    </lineage>
</organism>
<comment type="caution">
    <text evidence="1">The sequence shown here is derived from an EMBL/GenBank/DDBJ whole genome shotgun (WGS) entry which is preliminary data.</text>
</comment>
<dbReference type="EMBL" id="JAGRRH010000005">
    <property type="protein sequence ID" value="KAG7370158.1"/>
    <property type="molecule type" value="Genomic_DNA"/>
</dbReference>
<dbReference type="AlphaFoldDB" id="A0A9K3LY52"/>
<accession>A0A9K3LY52</accession>
<name>A0A9K3LY52_9STRA</name>
<gene>
    <name evidence="1" type="ORF">IV203_027904</name>
</gene>
<dbReference type="Proteomes" id="UP000693970">
    <property type="component" value="Unassembled WGS sequence"/>
</dbReference>
<keyword evidence="2" id="KW-1185">Reference proteome</keyword>